<comment type="caution">
    <text evidence="4">The sequence shown here is derived from an EMBL/GenBank/DDBJ whole genome shotgun (WGS) entry which is preliminary data.</text>
</comment>
<reference evidence="4 5" key="1">
    <citation type="submission" date="2024-09" db="EMBL/GenBank/DDBJ databases">
        <title>Chromosome-scale assembly of Riccia sorocarpa.</title>
        <authorList>
            <person name="Paukszto L."/>
        </authorList>
    </citation>
    <scope>NUCLEOTIDE SEQUENCE [LARGE SCALE GENOMIC DNA]</scope>
    <source>
        <strain evidence="4">LP-2024</strain>
        <tissue evidence="4">Aerial parts of the thallus</tissue>
    </source>
</reference>
<evidence type="ECO:0000313" key="4">
    <source>
        <dbReference type="EMBL" id="KAL3687863.1"/>
    </source>
</evidence>
<feature type="region of interest" description="Disordered" evidence="1">
    <location>
        <begin position="512"/>
        <end position="534"/>
    </location>
</feature>
<dbReference type="AlphaFoldDB" id="A0ABD3H974"/>
<keyword evidence="2" id="KW-1133">Transmembrane helix</keyword>
<evidence type="ECO:0000259" key="3">
    <source>
        <dbReference type="Pfam" id="PF25483"/>
    </source>
</evidence>
<keyword evidence="2" id="KW-0472">Membrane</keyword>
<keyword evidence="2" id="KW-0812">Transmembrane</keyword>
<keyword evidence="5" id="KW-1185">Reference proteome</keyword>
<dbReference type="InterPro" id="IPR057228">
    <property type="entry name" value="DUF7906"/>
</dbReference>
<protein>
    <recommendedName>
        <fullName evidence="3">DUF7906 domain-containing protein</fullName>
    </recommendedName>
</protein>
<dbReference type="Pfam" id="PF25483">
    <property type="entry name" value="DUF7906"/>
    <property type="match status" value="1"/>
</dbReference>
<dbReference type="PANTHER" id="PTHR31515:SF0">
    <property type="entry name" value="TRANSMEMBRANE PROTEIN"/>
    <property type="match status" value="1"/>
</dbReference>
<dbReference type="PANTHER" id="PTHR31515">
    <property type="entry name" value="TRANSMEMBRANE PROTEIN-RELATED"/>
    <property type="match status" value="1"/>
</dbReference>
<sequence length="828" mass="93701">MNRIGRYWSTTMILVLPAVFLFLGFGALVECKTVEQFRRDVGHPQWHHGTFQDVSENIKREAHHLLHSRARVPFHVPLEINVVLVGFSGDGGYRYNMRAAELADFMKSTFPTHKPACLETGLPLDIEHDLYYNVIPVGAPELITLEMEIKKNMVLAGTARENEWGREIPLYEVEATVVEASMLDPLYTYLFGYEASKHSTAELNKPVPNAIFILNFDKVRMDPRKEDNETTFQEALSDKIQDLTQEELAQQEGGYTYRYRYNGGAATQVWLGGGRYAVIDISAGPCVYGKIESDEGSVGFRSVPRLQHLLFPRRRDPVSKKDTEESLRGLLSSLIVSAIEHVISPDVRFEYVDPAMRLLIPVIVMRNHHRYNPLQPGTNFSISIGDIETEVRKMVPPGQEVLVVGGVHNLHDHEKLSIAVVKALRSYSVHDTRKDGRFHARTKTYLDGPLLREELRHSTDVLAAGLLDVADPSSSSKYFRSEPTRAWGTDLLENTTQESVIQSTPARWGTQFLTKDQEAKKKGSPKKRKGGLPVEKSYGTRVIPVFVLSLNDVDPELLMDEESLMWSSHDSVFVLQHDNDSVPLSYVSDTARREANANSPERHIIAGLASVVGGIAAPYERASHIHGRPMHNWLWASGHHPFGPFSNTSTISQLLVDTSLRNTIYSRVDMALRKIRDANEKIQVFTSQYLQTPLGEKIKDEPKKPKVELWLDMFYKKTAPLPQPVPQNAVNRLESYLDGLEDQLVNLASHLYDHRLQDAFKNSTNVVRSSLFVQDYVDHVLWREKENMRCCHVEYNSPQESSQTYVYGGILLAGFIVYFLVISLSPAR</sequence>
<dbReference type="EMBL" id="JBJQOH010000004">
    <property type="protein sequence ID" value="KAL3687863.1"/>
    <property type="molecule type" value="Genomic_DNA"/>
</dbReference>
<evidence type="ECO:0000313" key="5">
    <source>
        <dbReference type="Proteomes" id="UP001633002"/>
    </source>
</evidence>
<proteinExistence type="predicted"/>
<feature type="domain" description="DUF7906" evidence="3">
    <location>
        <begin position="76"/>
        <end position="345"/>
    </location>
</feature>
<name>A0ABD3H974_9MARC</name>
<accession>A0ABD3H974</accession>
<evidence type="ECO:0000256" key="1">
    <source>
        <dbReference type="SAM" id="MobiDB-lite"/>
    </source>
</evidence>
<gene>
    <name evidence="4" type="ORF">R1sor_014172</name>
</gene>
<evidence type="ECO:0000256" key="2">
    <source>
        <dbReference type="SAM" id="Phobius"/>
    </source>
</evidence>
<feature type="transmembrane region" description="Helical" evidence="2">
    <location>
        <begin position="805"/>
        <end position="824"/>
    </location>
</feature>
<organism evidence="4 5">
    <name type="scientific">Riccia sorocarpa</name>
    <dbReference type="NCBI Taxonomy" id="122646"/>
    <lineage>
        <taxon>Eukaryota</taxon>
        <taxon>Viridiplantae</taxon>
        <taxon>Streptophyta</taxon>
        <taxon>Embryophyta</taxon>
        <taxon>Marchantiophyta</taxon>
        <taxon>Marchantiopsida</taxon>
        <taxon>Marchantiidae</taxon>
        <taxon>Marchantiales</taxon>
        <taxon>Ricciaceae</taxon>
        <taxon>Riccia</taxon>
    </lineage>
</organism>
<dbReference type="Proteomes" id="UP001633002">
    <property type="component" value="Unassembled WGS sequence"/>
</dbReference>